<keyword evidence="10" id="KW-1185">Reference proteome</keyword>
<protein>
    <recommendedName>
        <fullName evidence="7">2-oxoadipate dioxygenase/decarboxylase</fullName>
        <ecNumber evidence="6">1.13.11.93</ecNumber>
    </recommendedName>
    <alternativeName>
        <fullName evidence="8">2-hydroxyglutarate synthase</fullName>
    </alternativeName>
</protein>
<evidence type="ECO:0000256" key="5">
    <source>
        <dbReference type="ARBA" id="ARBA00035013"/>
    </source>
</evidence>
<evidence type="ECO:0000256" key="1">
    <source>
        <dbReference type="ARBA" id="ARBA00001954"/>
    </source>
</evidence>
<keyword evidence="2" id="KW-0223">Dioxygenase</keyword>
<dbReference type="SMART" id="SM01150">
    <property type="entry name" value="DUF1338"/>
    <property type="match status" value="1"/>
</dbReference>
<dbReference type="OrthoDB" id="8300246at2759"/>
<evidence type="ECO:0000313" key="10">
    <source>
        <dbReference type="Proteomes" id="UP000722485"/>
    </source>
</evidence>
<keyword evidence="4" id="KW-0408">Iron</keyword>
<dbReference type="InterPro" id="IPR009770">
    <property type="entry name" value="HGLS"/>
</dbReference>
<gene>
    <name evidence="9" type="ORF">G7Z17_g446</name>
</gene>
<comment type="similarity">
    <text evidence="5">Belongs to the 2-oxoadipate dioxygenase/decarboxylase family.</text>
</comment>
<evidence type="ECO:0000256" key="4">
    <source>
        <dbReference type="ARBA" id="ARBA00023004"/>
    </source>
</evidence>
<name>A0A9P5HL72_9HYPO</name>
<evidence type="ECO:0000256" key="2">
    <source>
        <dbReference type="ARBA" id="ARBA00022964"/>
    </source>
</evidence>
<dbReference type="Pfam" id="PF07063">
    <property type="entry name" value="HGLS"/>
    <property type="match status" value="1"/>
</dbReference>
<evidence type="ECO:0000256" key="8">
    <source>
        <dbReference type="ARBA" id="ARBA00035045"/>
    </source>
</evidence>
<comment type="cofactor">
    <cofactor evidence="1">
        <name>Fe(2+)</name>
        <dbReference type="ChEBI" id="CHEBI:29033"/>
    </cofactor>
</comment>
<dbReference type="PANTHER" id="PTHR39479:SF2">
    <property type="entry name" value="2-OXOADIPATE DIOXYGENASE_DECARBOXYLASE"/>
    <property type="match status" value="1"/>
</dbReference>
<evidence type="ECO:0000256" key="6">
    <source>
        <dbReference type="ARBA" id="ARBA00035023"/>
    </source>
</evidence>
<evidence type="ECO:0000256" key="7">
    <source>
        <dbReference type="ARBA" id="ARBA00035034"/>
    </source>
</evidence>
<dbReference type="AlphaFoldDB" id="A0A9P5HL72"/>
<dbReference type="Proteomes" id="UP000722485">
    <property type="component" value="Unassembled WGS sequence"/>
</dbReference>
<keyword evidence="3" id="KW-0560">Oxidoreductase</keyword>
<dbReference type="EMBL" id="JAANBB010000003">
    <property type="protein sequence ID" value="KAF7557781.1"/>
    <property type="molecule type" value="Genomic_DNA"/>
</dbReference>
<dbReference type="EC" id="1.13.11.93" evidence="6"/>
<accession>A0A9P5HL72</accession>
<evidence type="ECO:0000313" key="9">
    <source>
        <dbReference type="EMBL" id="KAF7557781.1"/>
    </source>
</evidence>
<proteinExistence type="inferred from homology"/>
<dbReference type="PANTHER" id="PTHR39479">
    <property type="match status" value="1"/>
</dbReference>
<organism evidence="9 10">
    <name type="scientific">Cylindrodendrum hubeiense</name>
    <dbReference type="NCBI Taxonomy" id="595255"/>
    <lineage>
        <taxon>Eukaryota</taxon>
        <taxon>Fungi</taxon>
        <taxon>Dikarya</taxon>
        <taxon>Ascomycota</taxon>
        <taxon>Pezizomycotina</taxon>
        <taxon>Sordariomycetes</taxon>
        <taxon>Hypocreomycetidae</taxon>
        <taxon>Hypocreales</taxon>
        <taxon>Nectriaceae</taxon>
        <taxon>Cylindrodendrum</taxon>
    </lineage>
</organism>
<reference evidence="9" key="1">
    <citation type="submission" date="2020-03" db="EMBL/GenBank/DDBJ databases">
        <title>Draft Genome Sequence of Cylindrodendrum hubeiense.</title>
        <authorList>
            <person name="Buettner E."/>
            <person name="Kellner H."/>
        </authorList>
    </citation>
    <scope>NUCLEOTIDE SEQUENCE</scope>
    <source>
        <strain evidence="9">IHI 201604</strain>
    </source>
</reference>
<comment type="caution">
    <text evidence="9">The sequence shown here is derived from an EMBL/GenBank/DDBJ whole genome shotgun (WGS) entry which is preliminary data.</text>
</comment>
<dbReference type="Gene3D" id="3.10.180.80">
    <property type="entry name" value="Uncharacterised protein PF07063, DUF1338"/>
    <property type="match status" value="1"/>
</dbReference>
<dbReference type="InterPro" id="IPR047869">
    <property type="entry name" value="YdcJ_bac-like"/>
</dbReference>
<sequence length="492" mass="54814">MASFSNDKLAGFVDADELRTKFALAMSAMYRAEVPLYGDLINIVRAINEKTLDEDSGSKPKDFSAIRTNSERLTLERHGAIRLGTPYELQTVRRIFGVLGMYPIGYYDLSVAGLPMHATCFRPREVSSLDRNPFRVFTTLLRPELLVSEEARNLSLELLGQREIFTDKLLEMLSTAELQNGRLTEPQAEVFIPEALLTFSWRPVAAATFSQYNVLKAEHPILADVACFQGAHINHLTPRTLDISAAQVAMQTAGMAVKSRIEGPPRRKCPILLRQTSFLALEESVKFRTTDSTGDTTNPLSTDTSLIEASHKARFGEIEERGAAVTIKGRELYDRLLSEGMSRAVGVSPGQLDSIMEERFKEYPDDWTTLRRERLIYCEFQCTEKNAQNIAPEKKGTSLLEQLITDGVVEATPITYEDFLPFSAVGIFQSNLQSRGADGAALVLKQAAPDLKGLEDSIQTKLMDVDEWYGHAQTQSLKAVCAQLELTMEDLT</sequence>
<evidence type="ECO:0000256" key="3">
    <source>
        <dbReference type="ARBA" id="ARBA00023002"/>
    </source>
</evidence>
<dbReference type="CDD" id="cd16348">
    <property type="entry name" value="VOC_YdcJ_like"/>
    <property type="match status" value="1"/>
</dbReference>
<dbReference type="GO" id="GO:0051213">
    <property type="term" value="F:dioxygenase activity"/>
    <property type="evidence" value="ECO:0007669"/>
    <property type="project" value="UniProtKB-KW"/>
</dbReference>